<evidence type="ECO:0000259" key="2">
    <source>
        <dbReference type="PROSITE" id="PS51186"/>
    </source>
</evidence>
<reference evidence="4" key="1">
    <citation type="journal article" date="2017" name="Proc. Natl. Acad. Sci. U.S.A.">
        <title>Simulation of Deepwater Horizon oil plume reveals substrate specialization within a complex community of hydrocarbon-degraders.</title>
        <authorList>
            <person name="Hu P."/>
            <person name="Dubinsky E.A."/>
            <person name="Probst A.J."/>
            <person name="Wang J."/>
            <person name="Sieber C.M.K."/>
            <person name="Tom L.M."/>
            <person name="Gardinali P."/>
            <person name="Banfield J.F."/>
            <person name="Atlas R.M."/>
            <person name="Andersen G.L."/>
        </authorList>
    </citation>
    <scope>NUCLEOTIDE SEQUENCE [LARGE SCALE GENOMIC DNA]</scope>
</reference>
<dbReference type="Gene3D" id="3.40.630.30">
    <property type="match status" value="1"/>
</dbReference>
<dbReference type="Proteomes" id="UP000196102">
    <property type="component" value="Unassembled WGS sequence"/>
</dbReference>
<evidence type="ECO:0000313" key="3">
    <source>
        <dbReference type="EMBL" id="OUS15448.1"/>
    </source>
</evidence>
<dbReference type="InterPro" id="IPR000182">
    <property type="entry name" value="GNAT_dom"/>
</dbReference>
<name>A0A1Z8AZ17_9FLAO</name>
<evidence type="ECO:0000256" key="1">
    <source>
        <dbReference type="ARBA" id="ARBA00022679"/>
    </source>
</evidence>
<comment type="caution">
    <text evidence="3">The sequence shown here is derived from an EMBL/GenBank/DDBJ whole genome shotgun (WGS) entry which is preliminary data.</text>
</comment>
<dbReference type="GO" id="GO:0008080">
    <property type="term" value="F:N-acetyltransferase activity"/>
    <property type="evidence" value="ECO:0007669"/>
    <property type="project" value="InterPro"/>
</dbReference>
<sequence>MLQLKRVTSQNKDFQQLVKDLDAFLAVTDGDEHDFYNQFNKIEGLQYVIVAYLNEVAVGCGALRPFDKETMEVKRMFTLVDYRGKGIASQILTELESWSLELDYKKCVLETGIRQAEAIALYEKNGYKLIPCYGPYLNVENSKCFGKEW</sequence>
<dbReference type="EMBL" id="MAAX01000108">
    <property type="protein sequence ID" value="OUS15448.1"/>
    <property type="molecule type" value="Genomic_DNA"/>
</dbReference>
<gene>
    <name evidence="3" type="ORF">A9Q93_06805</name>
</gene>
<dbReference type="InterPro" id="IPR050769">
    <property type="entry name" value="NAT_camello-type"/>
</dbReference>
<dbReference type="CDD" id="cd04301">
    <property type="entry name" value="NAT_SF"/>
    <property type="match status" value="1"/>
</dbReference>
<dbReference type="PANTHER" id="PTHR13947">
    <property type="entry name" value="GNAT FAMILY N-ACETYLTRANSFERASE"/>
    <property type="match status" value="1"/>
</dbReference>
<protein>
    <submittedName>
        <fullName evidence="3">GNAT family N-acetyltransferase</fullName>
    </submittedName>
</protein>
<accession>A0A1Z8AZ17</accession>
<keyword evidence="1 3" id="KW-0808">Transferase</keyword>
<evidence type="ECO:0000313" key="4">
    <source>
        <dbReference type="Proteomes" id="UP000196102"/>
    </source>
</evidence>
<dbReference type="Pfam" id="PF00583">
    <property type="entry name" value="Acetyltransf_1"/>
    <property type="match status" value="1"/>
</dbReference>
<dbReference type="InterPro" id="IPR016181">
    <property type="entry name" value="Acyl_CoA_acyltransferase"/>
</dbReference>
<dbReference type="PANTHER" id="PTHR13947:SF37">
    <property type="entry name" value="LD18367P"/>
    <property type="match status" value="1"/>
</dbReference>
<dbReference type="RefSeq" id="WP_303686655.1">
    <property type="nucleotide sequence ID" value="NZ_CAJXYO010000001.1"/>
</dbReference>
<organism evidence="3 4">
    <name type="scientific">Nonlabens dokdonensis</name>
    <dbReference type="NCBI Taxonomy" id="328515"/>
    <lineage>
        <taxon>Bacteria</taxon>
        <taxon>Pseudomonadati</taxon>
        <taxon>Bacteroidota</taxon>
        <taxon>Flavobacteriia</taxon>
        <taxon>Flavobacteriales</taxon>
        <taxon>Flavobacteriaceae</taxon>
        <taxon>Nonlabens</taxon>
    </lineage>
</organism>
<dbReference type="PROSITE" id="PS51186">
    <property type="entry name" value="GNAT"/>
    <property type="match status" value="1"/>
</dbReference>
<feature type="domain" description="N-acetyltransferase" evidence="2">
    <location>
        <begin position="2"/>
        <end position="149"/>
    </location>
</feature>
<dbReference type="AlphaFoldDB" id="A0A1Z8AZ17"/>
<proteinExistence type="predicted"/>
<dbReference type="SUPFAM" id="SSF55729">
    <property type="entry name" value="Acyl-CoA N-acyltransferases (Nat)"/>
    <property type="match status" value="1"/>
</dbReference>